<dbReference type="Proteomes" id="UP000244189">
    <property type="component" value="Unassembled WGS sequence"/>
</dbReference>
<organism evidence="2 3">
    <name type="scientific">Sphingomonas aurantiaca</name>
    <dbReference type="NCBI Taxonomy" id="185949"/>
    <lineage>
        <taxon>Bacteria</taxon>
        <taxon>Pseudomonadati</taxon>
        <taxon>Pseudomonadota</taxon>
        <taxon>Alphaproteobacteria</taxon>
        <taxon>Sphingomonadales</taxon>
        <taxon>Sphingomonadaceae</taxon>
        <taxon>Sphingomonas</taxon>
    </lineage>
</organism>
<dbReference type="EMBL" id="QAOG01000003">
    <property type="protein sequence ID" value="PTQ60182.1"/>
    <property type="molecule type" value="Genomic_DNA"/>
</dbReference>
<comment type="caution">
    <text evidence="2">The sequence shown here is derived from an EMBL/GenBank/DDBJ whole genome shotgun (WGS) entry which is preliminary data.</text>
</comment>
<gene>
    <name evidence="2" type="ORF">C8J26_1892</name>
</gene>
<reference evidence="2 3" key="1">
    <citation type="submission" date="2018-04" db="EMBL/GenBank/DDBJ databases">
        <title>Genomic Encyclopedia of Type Strains, Phase III (KMG-III): the genomes of soil and plant-associated and newly described type strains.</title>
        <authorList>
            <person name="Whitman W."/>
        </authorList>
    </citation>
    <scope>NUCLEOTIDE SEQUENCE [LARGE SCALE GENOMIC DNA]</scope>
    <source>
        <strain evidence="2 3">MA101b</strain>
    </source>
</reference>
<dbReference type="AlphaFoldDB" id="A0A2T5GLH7"/>
<evidence type="ECO:0000313" key="3">
    <source>
        <dbReference type="Proteomes" id="UP000244189"/>
    </source>
</evidence>
<keyword evidence="3" id="KW-1185">Reference proteome</keyword>
<feature type="region of interest" description="Disordered" evidence="1">
    <location>
        <begin position="1"/>
        <end position="37"/>
    </location>
</feature>
<evidence type="ECO:0000313" key="2">
    <source>
        <dbReference type="EMBL" id="PTQ60182.1"/>
    </source>
</evidence>
<evidence type="ECO:0000256" key="1">
    <source>
        <dbReference type="SAM" id="MobiDB-lite"/>
    </source>
</evidence>
<protein>
    <submittedName>
        <fullName evidence="2">Uncharacterized protein</fullName>
    </submittedName>
</protein>
<name>A0A2T5GLH7_9SPHN</name>
<accession>A0A2T5GLH7</accession>
<proteinExistence type="predicted"/>
<sequence>MPSKYGIPSGKSKGAPTHGALKPQPQRGRPSRDGRPLLSRLILSRYPGAARRQAQAGIFILSVATATRFEIGCANSPNILSIRSVEREPSAIIVSNAVRA</sequence>